<accession>A0A4Z0YS23</accession>
<feature type="compositionally biased region" description="Low complexity" evidence="1">
    <location>
        <begin position="241"/>
        <end position="271"/>
    </location>
</feature>
<gene>
    <name evidence="2" type="ORF">E0Z10_g5940</name>
</gene>
<dbReference type="AlphaFoldDB" id="A0A4Z0YS23"/>
<dbReference type="Proteomes" id="UP000297716">
    <property type="component" value="Unassembled WGS sequence"/>
</dbReference>
<feature type="compositionally biased region" description="Basic residues" evidence="1">
    <location>
        <begin position="277"/>
        <end position="287"/>
    </location>
</feature>
<protein>
    <submittedName>
        <fullName evidence="2">Uncharacterized protein</fullName>
    </submittedName>
</protein>
<proteinExistence type="predicted"/>
<sequence>MPHSSSGMAWPSIADLEQAALSVVHLMQGVAGLTNMRLALVGDLAVKKYLQEPRPCESIEFIVTKVSPSFVKKTLLSHTHGKNVIVEKGQAIFYRHQSGWVVEIKITPEWLCPYFPDSAQLLADIEKLPYISLEDIVVFKADACGLHESDASKQREARDAGALLALASAHFPLKLADDKMQKIEQALDTLVDYSPPEHDRRWWERRLGKQRDKRRSAQEILSELGEGLRFDEGESRRAMRRSSVFSLSNRSSEISIHSTSSTSSQTTTPLSSPQPKTRPRKMSSPRPHRIDDIERISTQAVMVAAKPA</sequence>
<evidence type="ECO:0000313" key="2">
    <source>
        <dbReference type="EMBL" id="TGJ82818.1"/>
    </source>
</evidence>
<dbReference type="EMBL" id="SKBN01000114">
    <property type="protein sequence ID" value="TGJ82818.1"/>
    <property type="molecule type" value="Genomic_DNA"/>
</dbReference>
<comment type="caution">
    <text evidence="2">The sequence shown here is derived from an EMBL/GenBank/DDBJ whole genome shotgun (WGS) entry which is preliminary data.</text>
</comment>
<evidence type="ECO:0000313" key="3">
    <source>
        <dbReference type="Proteomes" id="UP000297716"/>
    </source>
</evidence>
<feature type="region of interest" description="Disordered" evidence="1">
    <location>
        <begin position="233"/>
        <end position="294"/>
    </location>
</feature>
<dbReference type="STRING" id="37992.A0A4Z0YS23"/>
<evidence type="ECO:0000256" key="1">
    <source>
        <dbReference type="SAM" id="MobiDB-lite"/>
    </source>
</evidence>
<reference evidence="2 3" key="1">
    <citation type="submission" date="2019-03" db="EMBL/GenBank/DDBJ databases">
        <title>Draft genome sequence of Xylaria hypoxylon DSM 108379, a ubiquitous saprotrophic-parasitic fungi on hardwood.</title>
        <authorList>
            <person name="Buettner E."/>
            <person name="Leonhardt S."/>
            <person name="Gebauer A.M."/>
            <person name="Liers C."/>
            <person name="Hofrichter M."/>
            <person name="Kellner H."/>
        </authorList>
    </citation>
    <scope>NUCLEOTIDE SEQUENCE [LARGE SCALE GENOMIC DNA]</scope>
    <source>
        <strain evidence="2 3">DSM 108379</strain>
    </source>
</reference>
<dbReference type="OrthoDB" id="5421247at2759"/>
<organism evidence="2 3">
    <name type="scientific">Xylaria hypoxylon</name>
    <dbReference type="NCBI Taxonomy" id="37992"/>
    <lineage>
        <taxon>Eukaryota</taxon>
        <taxon>Fungi</taxon>
        <taxon>Dikarya</taxon>
        <taxon>Ascomycota</taxon>
        <taxon>Pezizomycotina</taxon>
        <taxon>Sordariomycetes</taxon>
        <taxon>Xylariomycetidae</taxon>
        <taxon>Xylariales</taxon>
        <taxon>Xylariaceae</taxon>
        <taxon>Xylaria</taxon>
    </lineage>
</organism>
<keyword evidence="3" id="KW-1185">Reference proteome</keyword>
<name>A0A4Z0YS23_9PEZI</name>